<feature type="signal peptide" evidence="1">
    <location>
        <begin position="1"/>
        <end position="22"/>
    </location>
</feature>
<sequence>MIVRYHFLLVVFLFCAAKEILAAGELCGFGRCQIYECCRGVLIFGYCQRLPMPGESCKRSVANMIDADCYTCAPKFKCVNEKCSLSPFEDDV</sequence>
<keyword evidence="1" id="KW-0732">Signal</keyword>
<evidence type="ECO:0000256" key="1">
    <source>
        <dbReference type="SAM" id="SignalP"/>
    </source>
</evidence>
<dbReference type="EMBL" id="BMAW01109681">
    <property type="protein sequence ID" value="GFT39545.1"/>
    <property type="molecule type" value="Genomic_DNA"/>
</dbReference>
<gene>
    <name evidence="2" type="ORF">NPIL_109331</name>
</gene>
<keyword evidence="3" id="KW-1185">Reference proteome</keyword>
<proteinExistence type="predicted"/>
<comment type="caution">
    <text evidence="2">The sequence shown here is derived from an EMBL/GenBank/DDBJ whole genome shotgun (WGS) entry which is preliminary data.</text>
</comment>
<protein>
    <submittedName>
        <fullName evidence="2">Uncharacterized protein</fullName>
    </submittedName>
</protein>
<organism evidence="2 3">
    <name type="scientific">Nephila pilipes</name>
    <name type="common">Giant wood spider</name>
    <name type="synonym">Nephila maculata</name>
    <dbReference type="NCBI Taxonomy" id="299642"/>
    <lineage>
        <taxon>Eukaryota</taxon>
        <taxon>Metazoa</taxon>
        <taxon>Ecdysozoa</taxon>
        <taxon>Arthropoda</taxon>
        <taxon>Chelicerata</taxon>
        <taxon>Arachnida</taxon>
        <taxon>Araneae</taxon>
        <taxon>Araneomorphae</taxon>
        <taxon>Entelegynae</taxon>
        <taxon>Araneoidea</taxon>
        <taxon>Nephilidae</taxon>
        <taxon>Nephila</taxon>
    </lineage>
</organism>
<dbReference type="Proteomes" id="UP000887013">
    <property type="component" value="Unassembled WGS sequence"/>
</dbReference>
<dbReference type="OrthoDB" id="6446938at2759"/>
<feature type="chain" id="PRO_5036468737" evidence="1">
    <location>
        <begin position="23"/>
        <end position="92"/>
    </location>
</feature>
<evidence type="ECO:0000313" key="3">
    <source>
        <dbReference type="Proteomes" id="UP000887013"/>
    </source>
</evidence>
<accession>A0A8X6NWT7</accession>
<dbReference type="AlphaFoldDB" id="A0A8X6NWT7"/>
<reference evidence="2" key="1">
    <citation type="submission" date="2020-08" db="EMBL/GenBank/DDBJ databases">
        <title>Multicomponent nature underlies the extraordinary mechanical properties of spider dragline silk.</title>
        <authorList>
            <person name="Kono N."/>
            <person name="Nakamura H."/>
            <person name="Mori M."/>
            <person name="Yoshida Y."/>
            <person name="Ohtoshi R."/>
            <person name="Malay A.D."/>
            <person name="Moran D.A.P."/>
            <person name="Tomita M."/>
            <person name="Numata K."/>
            <person name="Arakawa K."/>
        </authorList>
    </citation>
    <scope>NUCLEOTIDE SEQUENCE</scope>
</reference>
<name>A0A8X6NWT7_NEPPI</name>
<evidence type="ECO:0000313" key="2">
    <source>
        <dbReference type="EMBL" id="GFT39545.1"/>
    </source>
</evidence>